<evidence type="ECO:0000256" key="12">
    <source>
        <dbReference type="SAM" id="Phobius"/>
    </source>
</evidence>
<dbReference type="Proteomes" id="UP000752171">
    <property type="component" value="Unassembled WGS sequence"/>
</dbReference>
<dbReference type="InterPro" id="IPR036179">
    <property type="entry name" value="Ig-like_dom_sf"/>
</dbReference>
<evidence type="ECO:0000256" key="1">
    <source>
        <dbReference type="ARBA" id="ARBA00004251"/>
    </source>
</evidence>
<dbReference type="EMBL" id="JAICCE010000021">
    <property type="protein sequence ID" value="KAG9262160.1"/>
    <property type="molecule type" value="Genomic_DNA"/>
</dbReference>
<keyword evidence="6 12" id="KW-0472">Membrane</keyword>
<organism evidence="15 16">
    <name type="scientific">Astyanax mexicanus</name>
    <name type="common">Blind cave fish</name>
    <name type="synonym">Astyanax fasciatus mexicanus</name>
    <dbReference type="NCBI Taxonomy" id="7994"/>
    <lineage>
        <taxon>Eukaryota</taxon>
        <taxon>Metazoa</taxon>
        <taxon>Chordata</taxon>
        <taxon>Craniata</taxon>
        <taxon>Vertebrata</taxon>
        <taxon>Euteleostomi</taxon>
        <taxon>Actinopterygii</taxon>
        <taxon>Neopterygii</taxon>
        <taxon>Teleostei</taxon>
        <taxon>Ostariophysi</taxon>
        <taxon>Characiformes</taxon>
        <taxon>Characoidei</taxon>
        <taxon>Acestrorhamphidae</taxon>
        <taxon>Acestrorhamphinae</taxon>
        <taxon>Astyanax</taxon>
    </lineage>
</organism>
<evidence type="ECO:0000256" key="4">
    <source>
        <dbReference type="ARBA" id="ARBA00022729"/>
    </source>
</evidence>
<feature type="transmembrane region" description="Helical" evidence="12">
    <location>
        <begin position="352"/>
        <end position="375"/>
    </location>
</feature>
<dbReference type="GO" id="GO:0006955">
    <property type="term" value="P:immune response"/>
    <property type="evidence" value="ECO:0007669"/>
    <property type="project" value="TreeGrafter"/>
</dbReference>
<evidence type="ECO:0000256" key="3">
    <source>
        <dbReference type="ARBA" id="ARBA00022692"/>
    </source>
</evidence>
<keyword evidence="8" id="KW-0675">Receptor</keyword>
<reference evidence="15 16" key="1">
    <citation type="submission" date="2021-07" db="EMBL/GenBank/DDBJ databases">
        <authorList>
            <person name="Imarazene B."/>
            <person name="Zahm M."/>
            <person name="Klopp C."/>
            <person name="Cabau C."/>
            <person name="Beille S."/>
            <person name="Jouanno E."/>
            <person name="Castinel A."/>
            <person name="Lluch J."/>
            <person name="Gil L."/>
            <person name="Kuchtly C."/>
            <person name="Lopez Roques C."/>
            <person name="Donnadieu C."/>
            <person name="Parrinello H."/>
            <person name="Journot L."/>
            <person name="Du K."/>
            <person name="Schartl M."/>
            <person name="Retaux S."/>
            <person name="Guiguen Y."/>
        </authorList>
    </citation>
    <scope>NUCLEOTIDE SEQUENCE [LARGE SCALE GENOMIC DNA]</scope>
    <source>
        <strain evidence="15">Pach_M1</strain>
        <tissue evidence="15">Testis</tissue>
    </source>
</reference>
<dbReference type="SUPFAM" id="SSF48726">
    <property type="entry name" value="Immunoglobulin"/>
    <property type="match status" value="1"/>
</dbReference>
<evidence type="ECO:0000256" key="9">
    <source>
        <dbReference type="ARBA" id="ARBA00023180"/>
    </source>
</evidence>
<dbReference type="GO" id="GO:0009897">
    <property type="term" value="C:external side of plasma membrane"/>
    <property type="evidence" value="ECO:0007669"/>
    <property type="project" value="TreeGrafter"/>
</dbReference>
<feature type="signal peptide" evidence="13">
    <location>
        <begin position="1"/>
        <end position="17"/>
    </location>
</feature>
<evidence type="ECO:0000256" key="5">
    <source>
        <dbReference type="ARBA" id="ARBA00022989"/>
    </source>
</evidence>
<evidence type="ECO:0000313" key="16">
    <source>
        <dbReference type="Proteomes" id="UP000752171"/>
    </source>
</evidence>
<keyword evidence="3 12" id="KW-0812">Transmembrane</keyword>
<dbReference type="InterPro" id="IPR003599">
    <property type="entry name" value="Ig_sub"/>
</dbReference>
<evidence type="ECO:0000256" key="11">
    <source>
        <dbReference type="SAM" id="MobiDB-lite"/>
    </source>
</evidence>
<evidence type="ECO:0000256" key="13">
    <source>
        <dbReference type="SAM" id="SignalP"/>
    </source>
</evidence>
<name>A0A8T2KRB5_ASTMX</name>
<dbReference type="InterPro" id="IPR051713">
    <property type="entry name" value="T-cell_Activation_Regulation"/>
</dbReference>
<dbReference type="GO" id="GO:0071222">
    <property type="term" value="P:cellular response to lipopolysaccharide"/>
    <property type="evidence" value="ECO:0007669"/>
    <property type="project" value="TreeGrafter"/>
</dbReference>
<dbReference type="InterPro" id="IPR013783">
    <property type="entry name" value="Ig-like_fold"/>
</dbReference>
<feature type="domain" description="Ig-like" evidence="14">
    <location>
        <begin position="20"/>
        <end position="105"/>
    </location>
</feature>
<evidence type="ECO:0000256" key="10">
    <source>
        <dbReference type="ARBA" id="ARBA00023319"/>
    </source>
</evidence>
<dbReference type="GO" id="GO:0042102">
    <property type="term" value="P:positive regulation of T cell proliferation"/>
    <property type="evidence" value="ECO:0007669"/>
    <property type="project" value="TreeGrafter"/>
</dbReference>
<dbReference type="Pfam" id="PF07686">
    <property type="entry name" value="V-set"/>
    <property type="match status" value="1"/>
</dbReference>
<dbReference type="SMART" id="SM00409">
    <property type="entry name" value="IG"/>
    <property type="match status" value="1"/>
</dbReference>
<dbReference type="InterPro" id="IPR007110">
    <property type="entry name" value="Ig-like_dom"/>
</dbReference>
<evidence type="ECO:0000256" key="8">
    <source>
        <dbReference type="ARBA" id="ARBA00023170"/>
    </source>
</evidence>
<dbReference type="PANTHER" id="PTHR25466:SF2">
    <property type="entry name" value="T-LYMPHOCYTE ACTIVATION ANTIGEN CD86"/>
    <property type="match status" value="1"/>
</dbReference>
<keyword evidence="4 13" id="KW-0732">Signal</keyword>
<keyword evidence="2" id="KW-1003">Cell membrane</keyword>
<dbReference type="GO" id="GO:0042130">
    <property type="term" value="P:negative regulation of T cell proliferation"/>
    <property type="evidence" value="ECO:0007669"/>
    <property type="project" value="TreeGrafter"/>
</dbReference>
<keyword evidence="7" id="KW-1015">Disulfide bond</keyword>
<evidence type="ECO:0000256" key="2">
    <source>
        <dbReference type="ARBA" id="ARBA00022475"/>
    </source>
</evidence>
<dbReference type="GO" id="GO:0007166">
    <property type="term" value="P:cell surface receptor signaling pathway"/>
    <property type="evidence" value="ECO:0007669"/>
    <property type="project" value="TreeGrafter"/>
</dbReference>
<feature type="chain" id="PRO_5035899004" description="Ig-like domain-containing protein" evidence="13">
    <location>
        <begin position="18"/>
        <end position="378"/>
    </location>
</feature>
<comment type="subcellular location">
    <subcellularLocation>
        <location evidence="1">Cell membrane</location>
        <topology evidence="1">Single-pass type I membrane protein</topology>
    </subcellularLocation>
</comment>
<sequence>MKDCAVVLASFLTACLAVFSEISEMEVQLGGRVSLPCNSSAYGRGELDVQWEALGKDVAFFQDGQLVSGSGYEGRLELQISQALEGDFSLTLNHAVMSDSDMYECLWQGKRSISTVMLKVLQSTWMEEAFNVTEMTSLSSSTEITELTTSTNGDATTAQDTATASTPWMEEAFNVTEMTSLSSSTETTELTTSTNGNATTAQDTATVTSEMLPQSNTTIDFTWFIDDASEGGTTIQDTTEEILPEPSPTADVFGFIVDNSADSTTIQDTEGVISQIHPQPSPTAHLIGFIADNSADSTTVEDTVEETIPHPSRTKDFAGLVADSRDDINGGQDLLEGEGESFELVLDEKVPWVRIGIISGVLLVTAALMGTLLALGKL</sequence>
<dbReference type="GO" id="GO:0031295">
    <property type="term" value="P:T cell costimulation"/>
    <property type="evidence" value="ECO:0007669"/>
    <property type="project" value="TreeGrafter"/>
</dbReference>
<evidence type="ECO:0000256" key="7">
    <source>
        <dbReference type="ARBA" id="ARBA00023157"/>
    </source>
</evidence>
<dbReference type="PANTHER" id="PTHR25466">
    <property type="entry name" value="T-LYMPHOCYTE ACTIVATION ANTIGEN"/>
    <property type="match status" value="1"/>
</dbReference>
<keyword evidence="10" id="KW-0393">Immunoglobulin domain</keyword>
<accession>A0A8T2KRB5</accession>
<evidence type="ECO:0000256" key="6">
    <source>
        <dbReference type="ARBA" id="ARBA00023136"/>
    </source>
</evidence>
<gene>
    <name evidence="15" type="ORF">AMEX_G23892</name>
</gene>
<comment type="caution">
    <text evidence="15">The sequence shown here is derived from an EMBL/GenBank/DDBJ whole genome shotgun (WGS) entry which is preliminary data.</text>
</comment>
<keyword evidence="9" id="KW-0325">Glycoprotein</keyword>
<evidence type="ECO:0000313" key="15">
    <source>
        <dbReference type="EMBL" id="KAG9262160.1"/>
    </source>
</evidence>
<dbReference type="PROSITE" id="PS51257">
    <property type="entry name" value="PROKAR_LIPOPROTEIN"/>
    <property type="match status" value="1"/>
</dbReference>
<dbReference type="Gene3D" id="2.60.40.10">
    <property type="entry name" value="Immunoglobulins"/>
    <property type="match status" value="1"/>
</dbReference>
<dbReference type="InterPro" id="IPR013106">
    <property type="entry name" value="Ig_V-set"/>
</dbReference>
<proteinExistence type="predicted"/>
<keyword evidence="5 12" id="KW-1133">Transmembrane helix</keyword>
<dbReference type="AlphaFoldDB" id="A0A8T2KRB5"/>
<dbReference type="PROSITE" id="PS50835">
    <property type="entry name" value="IG_LIKE"/>
    <property type="match status" value="1"/>
</dbReference>
<feature type="region of interest" description="Disordered" evidence="11">
    <location>
        <begin position="181"/>
        <end position="201"/>
    </location>
</feature>
<protein>
    <recommendedName>
        <fullName evidence="14">Ig-like domain-containing protein</fullName>
    </recommendedName>
</protein>
<evidence type="ECO:0000259" key="14">
    <source>
        <dbReference type="PROSITE" id="PS50835"/>
    </source>
</evidence>